<evidence type="ECO:0000313" key="3">
    <source>
        <dbReference type="Proteomes" id="UP000299102"/>
    </source>
</evidence>
<protein>
    <submittedName>
        <fullName evidence="2">Uncharacterized protein</fullName>
    </submittedName>
</protein>
<keyword evidence="3" id="KW-1185">Reference proteome</keyword>
<sequence length="91" mass="10744">MQQKLYKTLPHFWLPCRYERYNTDSSTWTSISFVCLARRCAECRRQRTTALNSASPSLRTSEPSSELTEQRLRTVRLNNHTYLYSVHDLAT</sequence>
<feature type="region of interest" description="Disordered" evidence="1">
    <location>
        <begin position="49"/>
        <end position="69"/>
    </location>
</feature>
<evidence type="ECO:0000256" key="1">
    <source>
        <dbReference type="SAM" id="MobiDB-lite"/>
    </source>
</evidence>
<evidence type="ECO:0000313" key="2">
    <source>
        <dbReference type="EMBL" id="GBP53698.1"/>
    </source>
</evidence>
<comment type="caution">
    <text evidence="2">The sequence shown here is derived from an EMBL/GenBank/DDBJ whole genome shotgun (WGS) entry which is preliminary data.</text>
</comment>
<dbReference type="Proteomes" id="UP000299102">
    <property type="component" value="Unassembled WGS sequence"/>
</dbReference>
<dbReference type="EMBL" id="BGZK01000632">
    <property type="protein sequence ID" value="GBP53698.1"/>
    <property type="molecule type" value="Genomic_DNA"/>
</dbReference>
<organism evidence="2 3">
    <name type="scientific">Eumeta variegata</name>
    <name type="common">Bagworm moth</name>
    <name type="synonym">Eumeta japonica</name>
    <dbReference type="NCBI Taxonomy" id="151549"/>
    <lineage>
        <taxon>Eukaryota</taxon>
        <taxon>Metazoa</taxon>
        <taxon>Ecdysozoa</taxon>
        <taxon>Arthropoda</taxon>
        <taxon>Hexapoda</taxon>
        <taxon>Insecta</taxon>
        <taxon>Pterygota</taxon>
        <taxon>Neoptera</taxon>
        <taxon>Endopterygota</taxon>
        <taxon>Lepidoptera</taxon>
        <taxon>Glossata</taxon>
        <taxon>Ditrysia</taxon>
        <taxon>Tineoidea</taxon>
        <taxon>Psychidae</taxon>
        <taxon>Oiketicinae</taxon>
        <taxon>Eumeta</taxon>
    </lineage>
</organism>
<dbReference type="AlphaFoldDB" id="A0A4C1WQQ4"/>
<name>A0A4C1WQQ4_EUMVA</name>
<accession>A0A4C1WQQ4</accession>
<gene>
    <name evidence="2" type="ORF">EVAR_39852_1</name>
</gene>
<feature type="compositionally biased region" description="Polar residues" evidence="1">
    <location>
        <begin position="49"/>
        <end position="67"/>
    </location>
</feature>
<reference evidence="2 3" key="1">
    <citation type="journal article" date="2019" name="Commun. Biol.">
        <title>The bagworm genome reveals a unique fibroin gene that provides high tensile strength.</title>
        <authorList>
            <person name="Kono N."/>
            <person name="Nakamura H."/>
            <person name="Ohtoshi R."/>
            <person name="Tomita M."/>
            <person name="Numata K."/>
            <person name="Arakawa K."/>
        </authorList>
    </citation>
    <scope>NUCLEOTIDE SEQUENCE [LARGE SCALE GENOMIC DNA]</scope>
</reference>
<proteinExistence type="predicted"/>